<organism evidence="1 2">
    <name type="scientific">Araneus ventricosus</name>
    <name type="common">Orbweaver spider</name>
    <name type="synonym">Epeira ventricosa</name>
    <dbReference type="NCBI Taxonomy" id="182803"/>
    <lineage>
        <taxon>Eukaryota</taxon>
        <taxon>Metazoa</taxon>
        <taxon>Ecdysozoa</taxon>
        <taxon>Arthropoda</taxon>
        <taxon>Chelicerata</taxon>
        <taxon>Arachnida</taxon>
        <taxon>Araneae</taxon>
        <taxon>Araneomorphae</taxon>
        <taxon>Entelegynae</taxon>
        <taxon>Araneoidea</taxon>
        <taxon>Araneidae</taxon>
        <taxon>Araneus</taxon>
    </lineage>
</organism>
<comment type="caution">
    <text evidence="1">The sequence shown here is derived from an EMBL/GenBank/DDBJ whole genome shotgun (WGS) entry which is preliminary data.</text>
</comment>
<sequence length="102" mass="11346">MIPELKFLGYIAPETGTSKCIEHAISDFFLESKTSMESLVAVGCDGTNVSSFLPLAWNVAIFLNRCFCPESVFPRERNGLDSSLPIYKVGREITLRARLLTD</sequence>
<protein>
    <submittedName>
        <fullName evidence="1">Uncharacterized protein</fullName>
    </submittedName>
</protein>
<dbReference type="EMBL" id="BGPR01081146">
    <property type="protein sequence ID" value="GBL81765.1"/>
    <property type="molecule type" value="Genomic_DNA"/>
</dbReference>
<evidence type="ECO:0000313" key="2">
    <source>
        <dbReference type="Proteomes" id="UP000499080"/>
    </source>
</evidence>
<reference evidence="1 2" key="1">
    <citation type="journal article" date="2019" name="Sci. Rep.">
        <title>Orb-weaving spider Araneus ventricosus genome elucidates the spidroin gene catalogue.</title>
        <authorList>
            <person name="Kono N."/>
            <person name="Nakamura H."/>
            <person name="Ohtoshi R."/>
            <person name="Moran D.A.P."/>
            <person name="Shinohara A."/>
            <person name="Yoshida Y."/>
            <person name="Fujiwara M."/>
            <person name="Mori M."/>
            <person name="Tomita M."/>
            <person name="Arakawa K."/>
        </authorList>
    </citation>
    <scope>NUCLEOTIDE SEQUENCE [LARGE SCALE GENOMIC DNA]</scope>
</reference>
<proteinExistence type="predicted"/>
<evidence type="ECO:0000313" key="1">
    <source>
        <dbReference type="EMBL" id="GBL81765.1"/>
    </source>
</evidence>
<gene>
    <name evidence="1" type="ORF">AVEN_119668_1</name>
</gene>
<keyword evidence="2" id="KW-1185">Reference proteome</keyword>
<dbReference type="AlphaFoldDB" id="A0A4Y2ARD9"/>
<name>A0A4Y2ARD9_ARAVE</name>
<accession>A0A4Y2ARD9</accession>
<dbReference type="Proteomes" id="UP000499080">
    <property type="component" value="Unassembled WGS sequence"/>
</dbReference>
<dbReference type="OrthoDB" id="8058698at2759"/>